<protein>
    <submittedName>
        <fullName evidence="2">Uncharacterized protein</fullName>
    </submittedName>
</protein>
<feature type="compositionally biased region" description="Polar residues" evidence="1">
    <location>
        <begin position="145"/>
        <end position="157"/>
    </location>
</feature>
<accession>A0A166UTA4</accession>
<name>A0A166UTA4_9HYPO</name>
<gene>
    <name evidence="2" type="ORF">AAL_00398</name>
</gene>
<dbReference type="OrthoDB" id="3506470at2759"/>
<evidence type="ECO:0000256" key="1">
    <source>
        <dbReference type="SAM" id="MobiDB-lite"/>
    </source>
</evidence>
<feature type="region of interest" description="Disordered" evidence="1">
    <location>
        <begin position="115"/>
        <end position="199"/>
    </location>
</feature>
<feature type="compositionally biased region" description="Basic and acidic residues" evidence="1">
    <location>
        <begin position="158"/>
        <end position="174"/>
    </location>
</feature>
<evidence type="ECO:0000313" key="2">
    <source>
        <dbReference type="EMBL" id="OAA32933.1"/>
    </source>
</evidence>
<proteinExistence type="predicted"/>
<reference evidence="2 3" key="1">
    <citation type="journal article" date="2016" name="Genome Biol. Evol.">
        <title>Divergent and convergent evolution of fungal pathogenicity.</title>
        <authorList>
            <person name="Shang Y."/>
            <person name="Xiao G."/>
            <person name="Zheng P."/>
            <person name="Cen K."/>
            <person name="Zhan S."/>
            <person name="Wang C."/>
        </authorList>
    </citation>
    <scope>NUCLEOTIDE SEQUENCE [LARGE SCALE GENOMIC DNA]</scope>
    <source>
        <strain evidence="2 3">RCEF 2490</strain>
    </source>
</reference>
<feature type="compositionally biased region" description="Low complexity" evidence="1">
    <location>
        <begin position="482"/>
        <end position="491"/>
    </location>
</feature>
<dbReference type="STRING" id="1081109.A0A166UTA4"/>
<keyword evidence="3" id="KW-1185">Reference proteome</keyword>
<evidence type="ECO:0000313" key="3">
    <source>
        <dbReference type="Proteomes" id="UP000078544"/>
    </source>
</evidence>
<dbReference type="AlphaFoldDB" id="A0A166UTA4"/>
<feature type="region of interest" description="Disordered" evidence="1">
    <location>
        <begin position="467"/>
        <end position="491"/>
    </location>
</feature>
<dbReference type="EMBL" id="AZGY01000001">
    <property type="protein sequence ID" value="OAA32933.1"/>
    <property type="molecule type" value="Genomic_DNA"/>
</dbReference>
<comment type="caution">
    <text evidence="2">The sequence shown here is derived from an EMBL/GenBank/DDBJ whole genome shotgun (WGS) entry which is preliminary data.</text>
</comment>
<sequence length="670" mass="73419">MKGLMPLALSPSPTSPWNIAQTAREDEDMGDRAEDCLPELLARDLEDSAQIFSARKLTAGIPNSSISLEEKARNRGGKTALYSPYLAASARVQTLGAIEERESTVSFLGHHGPILADHTSESASTSSHSGSEEAEPPSFRHRGSIVTNATSVASTSWKPRDSPAPDDACDRSWIDGDFDADESDHRNRDSSLPASLYPRPPTPLGFSLNSSAANANASFSVPQLITIHRKSHSVSGSSPIVSPRVKPYNASMELPLRSASTSGERTPDSIEAWENNPSHTIGKLYQRRLTRRERPRSSRDSTRINALSNAMARNMTQQSDLVDEVPSRMSHDGFGPDEERVYDSRPRSIYKAEQVFIRPPTSPEPIRSVQSWLNSSLQPYPWTFQNEDATKVLPLPPDAVETLRVSVACFPETMLLTSSLTVETIRSYAKKMRQPTVDLASLMTEDAAPQLPRVSLWRKVVTYKRGQPSEAKAPSRRLTPRSGSTVASTSSSMESEGSKLWLPIQNVFSCCSDYICDAIYAHIVAYNYTSALVAKHPVPLHGHSRSNTANSVQELLQQDDIPKKAASLLGLAAGADMSIRPSHKSISPLADWTKDGMVTGRFNVPTAQDHALRIIQAGLLRCISRLVATARLMAENGSGEERMLDLEAEDADMLFIKSLCEIVRMAEESL</sequence>
<dbReference type="Proteomes" id="UP000078544">
    <property type="component" value="Unassembled WGS sequence"/>
</dbReference>
<organism evidence="2 3">
    <name type="scientific">Moelleriella libera RCEF 2490</name>
    <dbReference type="NCBI Taxonomy" id="1081109"/>
    <lineage>
        <taxon>Eukaryota</taxon>
        <taxon>Fungi</taxon>
        <taxon>Dikarya</taxon>
        <taxon>Ascomycota</taxon>
        <taxon>Pezizomycotina</taxon>
        <taxon>Sordariomycetes</taxon>
        <taxon>Hypocreomycetidae</taxon>
        <taxon>Hypocreales</taxon>
        <taxon>Clavicipitaceae</taxon>
        <taxon>Moelleriella</taxon>
    </lineage>
</organism>